<dbReference type="EMBL" id="CACVBM020001107">
    <property type="protein sequence ID" value="CAA7031422.1"/>
    <property type="molecule type" value="Genomic_DNA"/>
</dbReference>
<protein>
    <recommendedName>
        <fullName evidence="3">Glabrous enhancer-binding protein-like DBD domain-containing protein</fullName>
    </recommendedName>
</protein>
<evidence type="ECO:0000256" key="2">
    <source>
        <dbReference type="SAM" id="MobiDB-lite"/>
    </source>
</evidence>
<feature type="compositionally biased region" description="Basic residues" evidence="2">
    <location>
        <begin position="26"/>
        <end position="35"/>
    </location>
</feature>
<evidence type="ECO:0000313" key="5">
    <source>
        <dbReference type="Proteomes" id="UP000467841"/>
    </source>
</evidence>
<reference evidence="4" key="1">
    <citation type="submission" date="2020-01" db="EMBL/GenBank/DDBJ databases">
        <authorList>
            <person name="Mishra B."/>
        </authorList>
    </citation>
    <scope>NUCLEOTIDE SEQUENCE [LARGE SCALE GENOMIC DNA]</scope>
</reference>
<dbReference type="Pfam" id="PF04504">
    <property type="entry name" value="GeBP-like_DBD"/>
    <property type="match status" value="1"/>
</dbReference>
<keyword evidence="5" id="KW-1185">Reference proteome</keyword>
<accession>A0A6D2IXS1</accession>
<dbReference type="PANTHER" id="PTHR31662">
    <property type="entry name" value="BNAANNG10740D PROTEIN-RELATED"/>
    <property type="match status" value="1"/>
</dbReference>
<comment type="caution">
    <text evidence="4">The sequence shown here is derived from an EMBL/GenBank/DDBJ whole genome shotgun (WGS) entry which is preliminary data.</text>
</comment>
<dbReference type="GO" id="GO:0006355">
    <property type="term" value="P:regulation of DNA-templated transcription"/>
    <property type="evidence" value="ECO:0007669"/>
    <property type="project" value="InterPro"/>
</dbReference>
<evidence type="ECO:0000313" key="4">
    <source>
        <dbReference type="EMBL" id="CAA7031422.1"/>
    </source>
</evidence>
<name>A0A6D2IXS1_9BRAS</name>
<dbReference type="Proteomes" id="UP000467841">
    <property type="component" value="Unassembled WGS sequence"/>
</dbReference>
<dbReference type="PANTHER" id="PTHR31662:SF49">
    <property type="entry name" value="GLABROUS1 ENHANCER-BINDING PROTEIN-RELATED"/>
    <property type="match status" value="1"/>
</dbReference>
<comment type="similarity">
    <text evidence="1">Belongs to the GeBP family.</text>
</comment>
<evidence type="ECO:0000256" key="1">
    <source>
        <dbReference type="ARBA" id="ARBA00010820"/>
    </source>
</evidence>
<organism evidence="4 5">
    <name type="scientific">Microthlaspi erraticum</name>
    <dbReference type="NCBI Taxonomy" id="1685480"/>
    <lineage>
        <taxon>Eukaryota</taxon>
        <taxon>Viridiplantae</taxon>
        <taxon>Streptophyta</taxon>
        <taxon>Embryophyta</taxon>
        <taxon>Tracheophyta</taxon>
        <taxon>Spermatophyta</taxon>
        <taxon>Magnoliopsida</taxon>
        <taxon>eudicotyledons</taxon>
        <taxon>Gunneridae</taxon>
        <taxon>Pentapetalae</taxon>
        <taxon>rosids</taxon>
        <taxon>malvids</taxon>
        <taxon>Brassicales</taxon>
        <taxon>Brassicaceae</taxon>
        <taxon>Coluteocarpeae</taxon>
        <taxon>Microthlaspi</taxon>
    </lineage>
</organism>
<dbReference type="InterPro" id="IPR053932">
    <property type="entry name" value="GeBP-like_DBD"/>
</dbReference>
<dbReference type="OrthoDB" id="661680at2759"/>
<dbReference type="GO" id="GO:0005634">
    <property type="term" value="C:nucleus"/>
    <property type="evidence" value="ECO:0007669"/>
    <property type="project" value="TreeGrafter"/>
</dbReference>
<sequence length="305" mass="34279">MASPKLLDFSSPGGESDDYSPFSPTHSRRKSSRIPALKRRAFESVTDEKTKKKNNSSIMASPVSNRIWTEEDEVIILKSFVDYRYKTRYEPKTDWDAFHRFVGGSIAAKVSRVQLASKMRKLKSKFLADVKRINQGKKPHFTRVSDSEAFGYASLIWGEYEAHGAMNKPPLSDSSEEEDEVMANVEALTENVAAKSELDVKSHHEVVADKIVENGTAAGKESHDDVDDTTDGDELSAVQDAFETLLSQGLSDFKKKFQLEKLMKLGDGKRKELSDDWKALCVEEVKFNIKKLRFSAKLAEALSEK</sequence>
<evidence type="ECO:0000259" key="3">
    <source>
        <dbReference type="Pfam" id="PF04504"/>
    </source>
</evidence>
<proteinExistence type="inferred from homology"/>
<feature type="domain" description="Glabrous enhancer-binding protein-like DBD" evidence="3">
    <location>
        <begin position="65"/>
        <end position="158"/>
    </location>
</feature>
<gene>
    <name evidence="4" type="ORF">MERR_LOCUS18657</name>
</gene>
<feature type="region of interest" description="Disordered" evidence="2">
    <location>
        <begin position="1"/>
        <end position="35"/>
    </location>
</feature>
<dbReference type="InterPro" id="IPR007592">
    <property type="entry name" value="GEBP"/>
</dbReference>
<dbReference type="AlphaFoldDB" id="A0A6D2IXS1"/>